<dbReference type="AlphaFoldDB" id="A0A420W5Z5"/>
<dbReference type="OrthoDB" id="9808768at2"/>
<feature type="coiled-coil region" evidence="6">
    <location>
        <begin position="989"/>
        <end position="1016"/>
    </location>
</feature>
<comment type="similarity">
    <text evidence="6">Belongs to the SMC family.</text>
</comment>
<comment type="function">
    <text evidence="6">Required for chromosome condensation and partitioning.</text>
</comment>
<dbReference type="GO" id="GO:0030261">
    <property type="term" value="P:chromosome condensation"/>
    <property type="evidence" value="ECO:0007669"/>
    <property type="project" value="InterPro"/>
</dbReference>
<evidence type="ECO:0000256" key="1">
    <source>
        <dbReference type="ARBA" id="ARBA00022490"/>
    </source>
</evidence>
<dbReference type="EMBL" id="RBIE01000003">
    <property type="protein sequence ID" value="RKQ60582.1"/>
    <property type="molecule type" value="Genomic_DNA"/>
</dbReference>
<protein>
    <recommendedName>
        <fullName evidence="6">Chromosome partition protein Smc</fullName>
    </recommendedName>
</protein>
<feature type="coiled-coil region" evidence="6">
    <location>
        <begin position="165"/>
        <end position="406"/>
    </location>
</feature>
<evidence type="ECO:0000256" key="6">
    <source>
        <dbReference type="HAMAP-Rule" id="MF_01894"/>
    </source>
</evidence>
<dbReference type="SUPFAM" id="SSF57997">
    <property type="entry name" value="Tropomyosin"/>
    <property type="match status" value="1"/>
</dbReference>
<dbReference type="SUPFAM" id="SSF52540">
    <property type="entry name" value="P-loop containing nucleoside triphosphate hydrolases"/>
    <property type="match status" value="1"/>
</dbReference>
<dbReference type="NCBIfam" id="TIGR02168">
    <property type="entry name" value="SMC_prok_B"/>
    <property type="match status" value="1"/>
</dbReference>
<dbReference type="GO" id="GO:0007062">
    <property type="term" value="P:sister chromatid cohesion"/>
    <property type="evidence" value="ECO:0007669"/>
    <property type="project" value="InterPro"/>
</dbReference>
<dbReference type="InterPro" id="IPR036277">
    <property type="entry name" value="SMC_hinge_sf"/>
</dbReference>
<dbReference type="HAMAP" id="MF_01894">
    <property type="entry name" value="Smc_prok"/>
    <property type="match status" value="1"/>
</dbReference>
<dbReference type="GO" id="GO:0005524">
    <property type="term" value="F:ATP binding"/>
    <property type="evidence" value="ECO:0007669"/>
    <property type="project" value="UniProtKB-UniRule"/>
</dbReference>
<sequence>MIRTLKLKGFKSFADETEIRFTDGINCIVGPNGCGKSNVVDALKWVVGVTSAKGMRADTIKDVIFKGSEGRRPARSAEVSILIEQDDLFSGGSGLTEVRRRINSKGESEFLINGRKVRLKDVHQLFTSLGLGNRDYAFLEQGQIDRILRMRPSERKVLIDEAAGITAFKEKREETLRELEEAQQNLENVRGVIDEVAKNLRSLKSQAEKAKRFTELRKRERELELSLLGYQLKKVREERAKLEGSIKVLREDRSSLLKEVASLENSLEEERKELEDLTQQVKELSKELFEVEKSKKEASVKKDFLEREIERLVREIEDRRVEREEKVKRLEVIKGKLQDLCRLEESLLREVGEIEGEERKLRESLKEVEDKRRKIENEKLKKSREVSGVNAQITKLQMNLAREEERGSSQKRFLERLPSEIAQIEREIEYYSSQSDRIKGEIEKIKGEIESKRAELKERREEREEILERLNDFEEELSRRRREVYQLRAKVESTKKVLSSINVGKLEEKIIKSGKAGKVKGFIGPIVNLIEVEPGFEKVVESFLSRLGAGIVVKDFETAVWIGERIRGNGRIYILSASVKEIETPEVEGAVKLVDKVKPKDERVKKLLKSLFYKVYYAPSNAHRLAEENPDSIFVDENLNLISGKGSLVGKFGGSSLLELERKLKETESELKEKEGELKEFEGKGSSIRKELTEVEEEIELLKERIREKESQLYKLEVKLSENQKRLKEVKRKREELLEKRKKAEEILSSFSRKIELFKEKISQLEEKRKELLKELEGLEEELKGVEGRERELREELSKLSSRKGVLLEKLRNLREKKRGKEGALKAIRKEINHLDDRISKEERELEKAKEALKKAIEILSGVDEGIEEIRRELSEVENKRNGLLELIRGKEEALKQRNKELGEVSKRLKETEVSLAKLTVQEEELVKKVLDLDSSVSEALELGERVESEEEVKRELINLKERLGKIGAVNLLAIEEYEKVKERYGFILEQERDLIESIKNLKEALKKLDDEIEKRFISTFSAVNRHFKNTIKRIFGGGSGRLYLTSSEISEAGLEIEVRPPGKKHSNINLLSGGERTLVAIAFLYALYSVRPAPFLVLDEVDAALDDANTLRFTELLKQMAEETQVIIITHNKITMEAADVIYGVTMEVPGVSKVIGVSFEALV</sequence>
<reference evidence="9 10" key="1">
    <citation type="submission" date="2018-10" db="EMBL/GenBank/DDBJ databases">
        <title>Genomic Encyclopedia of Type Strains, Phase IV (KMG-IV): sequencing the most valuable type-strain genomes for metagenomic binning, comparative biology and taxonomic classification.</title>
        <authorList>
            <person name="Goeker M."/>
        </authorList>
    </citation>
    <scope>NUCLEOTIDE SEQUENCE [LARGE SCALE GENOMIC DNA]</scope>
    <source>
        <strain evidence="9 10">DSM 15521</strain>
    </source>
</reference>
<proteinExistence type="inferred from homology"/>
<dbReference type="RefSeq" id="WP_121171452.1">
    <property type="nucleotide sequence ID" value="NZ_RBIE01000003.1"/>
</dbReference>
<dbReference type="GO" id="GO:0006260">
    <property type="term" value="P:DNA replication"/>
    <property type="evidence" value="ECO:0007669"/>
    <property type="project" value="UniProtKB-UniRule"/>
</dbReference>
<organism evidence="9 10">
    <name type="scientific">Thermovibrio guaymasensis</name>
    <dbReference type="NCBI Taxonomy" id="240167"/>
    <lineage>
        <taxon>Bacteria</taxon>
        <taxon>Pseudomonadati</taxon>
        <taxon>Aquificota</taxon>
        <taxon>Aquificia</taxon>
        <taxon>Desulfurobacteriales</taxon>
        <taxon>Desulfurobacteriaceae</taxon>
        <taxon>Thermovibrio</taxon>
    </lineage>
</organism>
<dbReference type="InterPro" id="IPR003395">
    <property type="entry name" value="RecF/RecN/SMC_N"/>
</dbReference>
<dbReference type="GO" id="GO:0003677">
    <property type="term" value="F:DNA binding"/>
    <property type="evidence" value="ECO:0007669"/>
    <property type="project" value="UniProtKB-UniRule"/>
</dbReference>
<feature type="domain" description="RecF/RecN/SMC N-terminal" evidence="7">
    <location>
        <begin position="1"/>
        <end position="1154"/>
    </location>
</feature>
<feature type="domain" description="SMC hinge" evidence="8">
    <location>
        <begin position="520"/>
        <end position="620"/>
    </location>
</feature>
<feature type="coiled-coil region" evidence="6">
    <location>
        <begin position="435"/>
        <end position="490"/>
    </location>
</feature>
<keyword evidence="10" id="KW-1185">Reference proteome</keyword>
<comment type="subunit">
    <text evidence="6">Homodimer.</text>
</comment>
<dbReference type="GO" id="GO:0016887">
    <property type="term" value="F:ATP hydrolysis activity"/>
    <property type="evidence" value="ECO:0007669"/>
    <property type="project" value="InterPro"/>
</dbReference>
<dbReference type="InterPro" id="IPR010935">
    <property type="entry name" value="SMC_hinge"/>
</dbReference>
<dbReference type="PIRSF" id="PIRSF005719">
    <property type="entry name" value="SMC"/>
    <property type="match status" value="1"/>
</dbReference>
<comment type="subcellular location">
    <subcellularLocation>
        <location evidence="6">Cytoplasm</location>
    </subcellularLocation>
</comment>
<name>A0A420W5Z5_9BACT</name>
<dbReference type="GO" id="GO:0007059">
    <property type="term" value="P:chromosome segregation"/>
    <property type="evidence" value="ECO:0007669"/>
    <property type="project" value="UniProtKB-UniRule"/>
</dbReference>
<dbReference type="Gene3D" id="1.10.287.1490">
    <property type="match status" value="2"/>
</dbReference>
<evidence type="ECO:0000313" key="9">
    <source>
        <dbReference type="EMBL" id="RKQ60582.1"/>
    </source>
</evidence>
<dbReference type="Gene3D" id="3.40.50.300">
    <property type="entry name" value="P-loop containing nucleotide triphosphate hydrolases"/>
    <property type="match status" value="2"/>
</dbReference>
<dbReference type="InterPro" id="IPR027417">
    <property type="entry name" value="P-loop_NTPase"/>
</dbReference>
<evidence type="ECO:0000259" key="8">
    <source>
        <dbReference type="Pfam" id="PF06470"/>
    </source>
</evidence>
<evidence type="ECO:0000259" key="7">
    <source>
        <dbReference type="Pfam" id="PF02463"/>
    </source>
</evidence>
<comment type="caution">
    <text evidence="9">The sequence shown here is derived from an EMBL/GenBank/DDBJ whole genome shotgun (WGS) entry which is preliminary data.</text>
</comment>
<keyword evidence="5 6" id="KW-0238">DNA-binding</keyword>
<dbReference type="SUPFAM" id="SSF75553">
    <property type="entry name" value="Smc hinge domain"/>
    <property type="match status" value="1"/>
</dbReference>
<evidence type="ECO:0000256" key="5">
    <source>
        <dbReference type="ARBA" id="ARBA00023125"/>
    </source>
</evidence>
<keyword evidence="1 6" id="KW-0963">Cytoplasm</keyword>
<evidence type="ECO:0000313" key="10">
    <source>
        <dbReference type="Proteomes" id="UP000280881"/>
    </source>
</evidence>
<dbReference type="PANTHER" id="PTHR43977">
    <property type="entry name" value="STRUCTURAL MAINTENANCE OF CHROMOSOMES PROTEIN 3"/>
    <property type="match status" value="1"/>
</dbReference>
<dbReference type="Pfam" id="PF02463">
    <property type="entry name" value="SMC_N"/>
    <property type="match status" value="1"/>
</dbReference>
<dbReference type="InterPro" id="IPR011890">
    <property type="entry name" value="SMC_prok"/>
</dbReference>
<dbReference type="InterPro" id="IPR024704">
    <property type="entry name" value="SMC"/>
</dbReference>
<accession>A0A420W5Z5</accession>
<evidence type="ECO:0000256" key="4">
    <source>
        <dbReference type="ARBA" id="ARBA00023054"/>
    </source>
</evidence>
<dbReference type="Proteomes" id="UP000280881">
    <property type="component" value="Unassembled WGS sequence"/>
</dbReference>
<comment type="domain">
    <text evidence="6">Contains large globular domains required for ATP hydrolysis at each terminus and a third globular domain forming a flexible hinge near the middle of the molecule. These domains are separated by coiled-coil structures.</text>
</comment>
<keyword evidence="2 6" id="KW-0547">Nucleotide-binding</keyword>
<feature type="coiled-coil region" evidence="6">
    <location>
        <begin position="657"/>
        <end position="929"/>
    </location>
</feature>
<evidence type="ECO:0000256" key="2">
    <source>
        <dbReference type="ARBA" id="ARBA00022741"/>
    </source>
</evidence>
<keyword evidence="4 6" id="KW-0175">Coiled coil</keyword>
<keyword evidence="3 6" id="KW-0067">ATP-binding</keyword>
<dbReference type="Pfam" id="PF06470">
    <property type="entry name" value="SMC_hinge"/>
    <property type="match status" value="1"/>
</dbReference>
<dbReference type="GO" id="GO:0005737">
    <property type="term" value="C:cytoplasm"/>
    <property type="evidence" value="ECO:0007669"/>
    <property type="project" value="UniProtKB-SubCell"/>
</dbReference>
<gene>
    <name evidence="6" type="primary">smc</name>
    <name evidence="9" type="ORF">C7457_1404</name>
</gene>
<evidence type="ECO:0000256" key="3">
    <source>
        <dbReference type="ARBA" id="ARBA00022840"/>
    </source>
</evidence>
<feature type="binding site" evidence="6">
    <location>
        <begin position="31"/>
        <end position="38"/>
    </location>
    <ligand>
        <name>ATP</name>
        <dbReference type="ChEBI" id="CHEBI:30616"/>
    </ligand>
</feature>
<dbReference type="GO" id="GO:0005694">
    <property type="term" value="C:chromosome"/>
    <property type="evidence" value="ECO:0007669"/>
    <property type="project" value="InterPro"/>
</dbReference>